<dbReference type="PANTHER" id="PTHR42850">
    <property type="entry name" value="METALLOPHOSPHOESTERASE"/>
    <property type="match status" value="1"/>
</dbReference>
<reference evidence="3" key="1">
    <citation type="journal article" date="2019" name="Int. J. Syst. Evol. Microbiol.">
        <title>The Global Catalogue of Microorganisms (GCM) 10K type strain sequencing project: providing services to taxonomists for standard genome sequencing and annotation.</title>
        <authorList>
            <consortium name="The Broad Institute Genomics Platform"/>
            <consortium name="The Broad Institute Genome Sequencing Center for Infectious Disease"/>
            <person name="Wu L."/>
            <person name="Ma J."/>
        </authorList>
    </citation>
    <scope>NUCLEOTIDE SEQUENCE [LARGE SCALE GENOMIC DNA]</scope>
    <source>
        <strain evidence="3">KCTC 23723</strain>
    </source>
</reference>
<dbReference type="InterPro" id="IPR050126">
    <property type="entry name" value="Ap4A_hydrolase"/>
</dbReference>
<evidence type="ECO:0000313" key="2">
    <source>
        <dbReference type="EMBL" id="GGW57296.1"/>
    </source>
</evidence>
<dbReference type="PANTHER" id="PTHR42850:SF4">
    <property type="entry name" value="ZINC-DEPENDENT ENDOPOLYPHOSPHATASE"/>
    <property type="match status" value="1"/>
</dbReference>
<dbReference type="InterPro" id="IPR029052">
    <property type="entry name" value="Metallo-depent_PP-like"/>
</dbReference>
<dbReference type="Proteomes" id="UP000634667">
    <property type="component" value="Unassembled WGS sequence"/>
</dbReference>
<sequence>MTDPTQPLSKLKVLNVEHYRNIYFCGDIHGRFDLLEQALHARQFSADIDLLVLVGDLIDRGAYCPQVVDFVLEGLSKGYAAMVTGNHDHYPLGDYGYWMQNDGDWFDRLKAFDRNEANTVLEKLKRLATEPLALELITSDARIGVVHGDVPDNCWQRLRDLANDTELSNQTEKNAAGEPRWHRCLLSGRGILKAKQLNDLAGLRVSNIDYVVSGHVVVRTPEFISNRAYIDTGAYYTHRLTVISLPELLAGFNAATANIS</sequence>
<protein>
    <submittedName>
        <fullName evidence="2">Serine/threonine-protein phosphatase</fullName>
    </submittedName>
</protein>
<comment type="caution">
    <text evidence="2">The sequence shown here is derived from an EMBL/GenBank/DDBJ whole genome shotgun (WGS) entry which is preliminary data.</text>
</comment>
<keyword evidence="3" id="KW-1185">Reference proteome</keyword>
<dbReference type="RefSeq" id="WP_189481450.1">
    <property type="nucleotide sequence ID" value="NZ_BMYR01000004.1"/>
</dbReference>
<proteinExistence type="predicted"/>
<accession>A0ABQ2WLU0</accession>
<dbReference type="SUPFAM" id="SSF56300">
    <property type="entry name" value="Metallo-dependent phosphatases"/>
    <property type="match status" value="1"/>
</dbReference>
<evidence type="ECO:0000259" key="1">
    <source>
        <dbReference type="Pfam" id="PF00149"/>
    </source>
</evidence>
<dbReference type="Gene3D" id="3.60.21.10">
    <property type="match status" value="1"/>
</dbReference>
<dbReference type="InterPro" id="IPR004843">
    <property type="entry name" value="Calcineurin-like_PHP"/>
</dbReference>
<evidence type="ECO:0000313" key="3">
    <source>
        <dbReference type="Proteomes" id="UP000634667"/>
    </source>
</evidence>
<gene>
    <name evidence="2" type="primary">pphA</name>
    <name evidence="2" type="ORF">GCM10008111_11710</name>
</gene>
<dbReference type="Pfam" id="PF00149">
    <property type="entry name" value="Metallophos"/>
    <property type="match status" value="1"/>
</dbReference>
<organism evidence="2 3">
    <name type="scientific">Alishewanella tabrizica</name>
    <dbReference type="NCBI Taxonomy" id="671278"/>
    <lineage>
        <taxon>Bacteria</taxon>
        <taxon>Pseudomonadati</taxon>
        <taxon>Pseudomonadota</taxon>
        <taxon>Gammaproteobacteria</taxon>
        <taxon>Alteromonadales</taxon>
        <taxon>Alteromonadaceae</taxon>
        <taxon>Alishewanella</taxon>
    </lineage>
</organism>
<feature type="domain" description="Calcineurin-like phosphoesterase" evidence="1">
    <location>
        <begin position="21"/>
        <end position="218"/>
    </location>
</feature>
<name>A0ABQ2WLU0_9ALTE</name>
<dbReference type="EMBL" id="BMYR01000004">
    <property type="protein sequence ID" value="GGW57296.1"/>
    <property type="molecule type" value="Genomic_DNA"/>
</dbReference>